<keyword evidence="4 6" id="KW-0119">Carbohydrate metabolism</keyword>
<evidence type="ECO:0000313" key="9">
    <source>
        <dbReference type="Proteomes" id="UP000295714"/>
    </source>
</evidence>
<feature type="binding site" evidence="6">
    <location>
        <position position="306"/>
    </location>
    <ligand>
        <name>alpha-maltose 1-phosphate</name>
        <dbReference type="ChEBI" id="CHEBI:63576"/>
    </ligand>
</feature>
<dbReference type="Pfam" id="PF21702">
    <property type="entry name" value="GLGE_C"/>
    <property type="match status" value="1"/>
</dbReference>
<dbReference type="EC" id="2.4.99.16" evidence="6"/>
<gene>
    <name evidence="6" type="primary">glgE</name>
    <name evidence="8" type="ORF">DFQ05_0586</name>
</gene>
<dbReference type="InterPro" id="IPR049171">
    <property type="entry name" value="GLGE_C"/>
</dbReference>
<keyword evidence="9" id="KW-1185">Reference proteome</keyword>
<evidence type="ECO:0000256" key="5">
    <source>
        <dbReference type="ARBA" id="ARBA00048735"/>
    </source>
</evidence>
<organism evidence="8 9">
    <name type="scientific">Winogradskyella wandonensis</name>
    <dbReference type="NCBI Taxonomy" id="1442586"/>
    <lineage>
        <taxon>Bacteria</taxon>
        <taxon>Pseudomonadati</taxon>
        <taxon>Bacteroidota</taxon>
        <taxon>Flavobacteriia</taxon>
        <taxon>Flavobacteriales</taxon>
        <taxon>Flavobacteriaceae</taxon>
        <taxon>Winogradskyella</taxon>
    </lineage>
</organism>
<dbReference type="GO" id="GO:0030979">
    <property type="term" value="P:alpha-glucan biosynthetic process"/>
    <property type="evidence" value="ECO:0007669"/>
    <property type="project" value="UniProtKB-UniRule"/>
</dbReference>
<feature type="binding site" evidence="6">
    <location>
        <position position="378"/>
    </location>
    <ligand>
        <name>alpha-maltose 1-phosphate</name>
        <dbReference type="ChEBI" id="CHEBI:63576"/>
    </ligand>
</feature>
<dbReference type="Proteomes" id="UP000295714">
    <property type="component" value="Unassembled WGS sequence"/>
</dbReference>
<comment type="subunit">
    <text evidence="1 6">Homodimer.</text>
</comment>
<dbReference type="GO" id="GO:0004553">
    <property type="term" value="F:hydrolase activity, hydrolyzing O-glycosyl compounds"/>
    <property type="evidence" value="ECO:0007669"/>
    <property type="project" value="InterPro"/>
</dbReference>
<dbReference type="Pfam" id="PF11896">
    <property type="entry name" value="GlgE_dom_N_S"/>
    <property type="match status" value="1"/>
</dbReference>
<evidence type="ECO:0000256" key="3">
    <source>
        <dbReference type="ARBA" id="ARBA00022679"/>
    </source>
</evidence>
<feature type="site" description="Transition state stabilizer" evidence="6">
    <location>
        <position position="464"/>
    </location>
</feature>
<dbReference type="Gene3D" id="3.20.20.80">
    <property type="entry name" value="Glycosidases"/>
    <property type="match status" value="1"/>
</dbReference>
<evidence type="ECO:0000256" key="4">
    <source>
        <dbReference type="ARBA" id="ARBA00023277"/>
    </source>
</evidence>
<accession>A0A4R1KV97</accession>
<dbReference type="InterPro" id="IPR006047">
    <property type="entry name" value="GH13_cat_dom"/>
</dbReference>
<evidence type="ECO:0000313" key="8">
    <source>
        <dbReference type="EMBL" id="TCK69074.1"/>
    </source>
</evidence>
<evidence type="ECO:0000256" key="1">
    <source>
        <dbReference type="ARBA" id="ARBA00011738"/>
    </source>
</evidence>
<dbReference type="OrthoDB" id="9805159at2"/>
<comment type="function">
    <text evidence="6">Maltosyltransferase that uses maltose 1-phosphate (M1P) as the sugar donor to elongate linear or branched alpha-(1-&gt;4)-glucans. Is involved in a branched alpha-glucan biosynthetic pathway from trehalose, together with TreS, Mak and GlgB.</text>
</comment>
<feature type="binding site" evidence="6">
    <location>
        <position position="341"/>
    </location>
    <ligand>
        <name>alpha-maltose 1-phosphate</name>
        <dbReference type="ChEBI" id="CHEBI:63576"/>
    </ligand>
</feature>
<dbReference type="EMBL" id="SMGI01000001">
    <property type="protein sequence ID" value="TCK69074.1"/>
    <property type="molecule type" value="Genomic_DNA"/>
</dbReference>
<feature type="binding site" evidence="6">
    <location>
        <begin position="518"/>
        <end position="519"/>
    </location>
    <ligand>
        <name>alpha-maltose 1-phosphate</name>
        <dbReference type="ChEBI" id="CHEBI:63576"/>
    </ligand>
</feature>
<reference evidence="8 9" key="1">
    <citation type="journal article" date="2015" name="Stand. Genomic Sci.">
        <title>Genomic Encyclopedia of Bacterial and Archaeal Type Strains, Phase III: the genomes of soil and plant-associated and newly described type strains.</title>
        <authorList>
            <person name="Whitman W.B."/>
            <person name="Woyke T."/>
            <person name="Klenk H.P."/>
            <person name="Zhou Y."/>
            <person name="Lilburn T.G."/>
            <person name="Beck B.J."/>
            <person name="De Vos P."/>
            <person name="Vandamme P."/>
            <person name="Eisen J.A."/>
            <person name="Garrity G."/>
            <person name="Hugenholtz P."/>
            <person name="Kyrpides N.C."/>
        </authorList>
    </citation>
    <scope>NUCLEOTIDE SEQUENCE [LARGE SCALE GENOMIC DNA]</scope>
    <source>
        <strain evidence="8 9">CECT 8445</strain>
    </source>
</reference>
<comment type="similarity">
    <text evidence="6">Belongs to the glycosyl hydrolase 13 family. GlgE subfamily.</text>
</comment>
<dbReference type="InterPro" id="IPR017853">
    <property type="entry name" value="GH"/>
</dbReference>
<name>A0A4R1KV97_9FLAO</name>
<dbReference type="InterPro" id="IPR013780">
    <property type="entry name" value="Glyco_hydro_b"/>
</dbReference>
<dbReference type="InterPro" id="IPR013783">
    <property type="entry name" value="Ig-like_fold"/>
</dbReference>
<sequence>MQNQKRVVIDYVSPQINDGKFFIKRIVNEVVNIDAHVLVDGHDVIGASVLYKHEKDRTWKETRMQLVHNDEWKAAFTVEKQGFYAYKVEAWVDYALNWQHGIERKIEDNQHVKSELLEGIEYLKPLLKKATASEKKYLQMCIDVFGDEQQYDNAVAEAKSEKLHDIFYKYPEKFLANSTEDYQVYVDRKKALFSTWYEFFPRSASEIEGQHGTFKDCERLLPRIAEMGFDTLYFPPVHPIGYVNRKGKNNTTEAFDGDVGSAWGIGSHEGGHKDIHPKLGTVEDFKVLVKKAKDLGIEIAMDYALQAAPDHPWVKSHPDWFKWRPDGTVQYAENPPKKYQDILPIYWESKDYKNLWKECLDTLFYWIDCGVNVFRVDNPHTKPYYFWNWIISEVKKKHLDVLFLAEAFTKPKVMQQLAKQGYTQSYTYFTWRNTKQELVDYMTELTQTNQREYMRPNFWPNTPDINPFHLQGANESKYMQRYALAATLSSNIGIYGPVFEQMIDDAIPGKEEYYMSEKFQLKHYDWFKQNKLTMIISKINQIRHQHEALQQTNNIKFCHVENDNLLAFYKWNQDKTDELLIIISLDQYYAQQGTVQLPLQELGIYNGQQVTVKDLVTGSSYNWHSEWNFVELHPTLPFHIFKINK</sequence>
<evidence type="ECO:0000256" key="2">
    <source>
        <dbReference type="ARBA" id="ARBA00022676"/>
    </source>
</evidence>
<feature type="active site" description="Nucleophile" evidence="6">
    <location>
        <position position="377"/>
    </location>
</feature>
<dbReference type="Gene3D" id="2.60.40.10">
    <property type="entry name" value="Immunoglobulins"/>
    <property type="match status" value="1"/>
</dbReference>
<comment type="catalytic activity">
    <reaction evidence="5 6">
        <text>alpha-maltose 1-phosphate + [(1-&gt;4)-alpha-D-glucosyl](n) = [(1-&gt;4)-alpha-D-glucosyl](n+2) + phosphate</text>
        <dbReference type="Rhea" id="RHEA:42692"/>
        <dbReference type="Rhea" id="RHEA-COMP:9584"/>
        <dbReference type="Rhea" id="RHEA-COMP:10183"/>
        <dbReference type="ChEBI" id="CHEBI:15444"/>
        <dbReference type="ChEBI" id="CHEBI:43474"/>
        <dbReference type="ChEBI" id="CHEBI:63576"/>
        <dbReference type="EC" id="2.4.99.16"/>
    </reaction>
</comment>
<dbReference type="SUPFAM" id="SSF51445">
    <property type="entry name" value="(Trans)glycosidases"/>
    <property type="match status" value="1"/>
</dbReference>
<evidence type="ECO:0000259" key="7">
    <source>
        <dbReference type="SMART" id="SM00642"/>
    </source>
</evidence>
<dbReference type="InterPro" id="IPR021828">
    <property type="entry name" value="GlgE_dom_N/S"/>
</dbReference>
<comment type="caution">
    <text evidence="8">The sequence shown here is derived from an EMBL/GenBank/DDBJ whole genome shotgun (WGS) entry which is preliminary data.</text>
</comment>
<dbReference type="InterPro" id="IPR026585">
    <property type="entry name" value="GlgE"/>
</dbReference>
<feature type="binding site" evidence="6">
    <location>
        <position position="246"/>
    </location>
    <ligand>
        <name>alpha-maltose 1-phosphate</name>
        <dbReference type="ChEBI" id="CHEBI:63576"/>
    </ligand>
</feature>
<dbReference type="PANTHER" id="PTHR47786">
    <property type="entry name" value="ALPHA-1,4-GLUCAN:MALTOSE-1-PHOSPHATE MALTOSYLTRANSFERASE"/>
    <property type="match status" value="1"/>
</dbReference>
<dbReference type="PANTHER" id="PTHR47786:SF2">
    <property type="entry name" value="GLYCOSYL HYDROLASE FAMILY 13 CATALYTIC DOMAIN-CONTAINING PROTEIN"/>
    <property type="match status" value="1"/>
</dbReference>
<dbReference type="GO" id="GO:0016758">
    <property type="term" value="F:hexosyltransferase activity"/>
    <property type="evidence" value="ECO:0007669"/>
    <property type="project" value="UniProtKB-UniRule"/>
</dbReference>
<dbReference type="Gene3D" id="1.20.58.80">
    <property type="entry name" value="Phosphotransferase system, lactose/cellobiose-type IIA subunit"/>
    <property type="match status" value="1"/>
</dbReference>
<feature type="domain" description="Glycosyl hydrolase family 13 catalytic" evidence="7">
    <location>
        <begin position="194"/>
        <end position="543"/>
    </location>
</feature>
<keyword evidence="2 6" id="KW-0328">Glycosyltransferase</keyword>
<dbReference type="Gene3D" id="2.60.40.1180">
    <property type="entry name" value="Golgi alpha-mannosidase II"/>
    <property type="match status" value="1"/>
</dbReference>
<keyword evidence="3 6" id="KW-0808">Transferase</keyword>
<dbReference type="AlphaFoldDB" id="A0A4R1KV97"/>
<dbReference type="SMART" id="SM00642">
    <property type="entry name" value="Aamy"/>
    <property type="match status" value="1"/>
</dbReference>
<feature type="active site" description="Proton donor" evidence="6">
    <location>
        <position position="406"/>
    </location>
</feature>
<protein>
    <recommendedName>
        <fullName evidence="6">Alpha-1,4-glucan:maltose-1-phosphate maltosyltransferase</fullName>
        <shortName evidence="6">GMPMT</shortName>
        <ecNumber evidence="6">2.4.99.16</ecNumber>
    </recommendedName>
    <alternativeName>
        <fullName evidence="6">(1-&gt;4)-alpha-D-glucan:maltose-1-phosphate alpha-D-maltosyltransferase</fullName>
    </alternativeName>
</protein>
<proteinExistence type="inferred from homology"/>
<dbReference type="CDD" id="cd11344">
    <property type="entry name" value="AmyAc_GlgE_like"/>
    <property type="match status" value="1"/>
</dbReference>
<evidence type="ECO:0000256" key="6">
    <source>
        <dbReference type="HAMAP-Rule" id="MF_02124"/>
    </source>
</evidence>
<dbReference type="HAMAP" id="MF_02124">
    <property type="entry name" value="GlgE"/>
    <property type="match status" value="1"/>
</dbReference>
<dbReference type="RefSeq" id="WP_132703396.1">
    <property type="nucleotide sequence ID" value="NZ_SMGI01000001.1"/>
</dbReference>